<keyword evidence="2" id="KW-0472">Membrane</keyword>
<name>A0A2A2H1B2_METBR</name>
<evidence type="ECO:0000256" key="2">
    <source>
        <dbReference type="SAM" id="Phobius"/>
    </source>
</evidence>
<feature type="transmembrane region" description="Helical" evidence="2">
    <location>
        <begin position="171"/>
        <end position="190"/>
    </location>
</feature>
<evidence type="ECO:0000256" key="1">
    <source>
        <dbReference type="SAM" id="MobiDB-lite"/>
    </source>
</evidence>
<dbReference type="OrthoDB" id="376758at2157"/>
<evidence type="ECO:0000313" key="4">
    <source>
        <dbReference type="Proteomes" id="UP000217784"/>
    </source>
</evidence>
<comment type="caution">
    <text evidence="3">The sequence shown here is derived from an EMBL/GenBank/DDBJ whole genome shotgun (WGS) entry which is preliminary data.</text>
</comment>
<feature type="compositionally biased region" description="Low complexity" evidence="1">
    <location>
        <begin position="137"/>
        <end position="164"/>
    </location>
</feature>
<organism evidence="3 4">
    <name type="scientific">Methanobacterium bryantii</name>
    <dbReference type="NCBI Taxonomy" id="2161"/>
    <lineage>
        <taxon>Archaea</taxon>
        <taxon>Methanobacteriati</taxon>
        <taxon>Methanobacteriota</taxon>
        <taxon>Methanomada group</taxon>
        <taxon>Methanobacteria</taxon>
        <taxon>Methanobacteriales</taxon>
        <taxon>Methanobacteriaceae</taxon>
        <taxon>Methanobacterium</taxon>
    </lineage>
</organism>
<evidence type="ECO:0008006" key="5">
    <source>
        <dbReference type="Google" id="ProtNLM"/>
    </source>
</evidence>
<dbReference type="AlphaFoldDB" id="A0A2A2H1B2"/>
<dbReference type="Proteomes" id="UP000217784">
    <property type="component" value="Unassembled WGS sequence"/>
</dbReference>
<dbReference type="Gene3D" id="1.20.5.510">
    <property type="entry name" value="Single helix bin"/>
    <property type="match status" value="1"/>
</dbReference>
<sequence length="194" mass="21159">MALKNIFKIFLITIFVIGILNLAYADSGPTIGANQAKTIAQNYLNAHNFPYTAVTPGWDDWKTKVKDTKTGEVKWIPQSEAKGDSPDFGGPGKYEWVTGYNSSWVVQVNDKNGKNVGRIYIDSENGNVLKAILDPVSTSNKNQSTSNNATNANNPTNTTNQASQGQTNNTGLILGVIILLIVVGVGYWMYNRRG</sequence>
<reference evidence="3 4" key="1">
    <citation type="journal article" date="2017" name="BMC Genomics">
        <title>Genomic analysis of methanogenic archaea reveals a shift towards energy conservation.</title>
        <authorList>
            <person name="Gilmore S.P."/>
            <person name="Henske J.K."/>
            <person name="Sexton J.A."/>
            <person name="Solomon K.V."/>
            <person name="Seppala S."/>
            <person name="Yoo J.I."/>
            <person name="Huyett L.M."/>
            <person name="Pressman A."/>
            <person name="Cogan J.Z."/>
            <person name="Kivenson V."/>
            <person name="Peng X."/>
            <person name="Tan Y."/>
            <person name="Valentine D.L."/>
            <person name="O'Malley M.A."/>
        </authorList>
    </citation>
    <scope>NUCLEOTIDE SEQUENCE [LARGE SCALE GENOMIC DNA]</scope>
    <source>
        <strain evidence="3 4">M.o.H.</strain>
    </source>
</reference>
<keyword evidence="2" id="KW-1133">Transmembrane helix</keyword>
<keyword evidence="2" id="KW-0812">Transmembrane</keyword>
<dbReference type="EMBL" id="LMVM01000040">
    <property type="protein sequence ID" value="PAV03104.1"/>
    <property type="molecule type" value="Genomic_DNA"/>
</dbReference>
<evidence type="ECO:0000313" key="3">
    <source>
        <dbReference type="EMBL" id="PAV03104.1"/>
    </source>
</evidence>
<gene>
    <name evidence="3" type="ORF">ASJ80_07490</name>
</gene>
<feature type="region of interest" description="Disordered" evidence="1">
    <location>
        <begin position="137"/>
        <end position="166"/>
    </location>
</feature>
<protein>
    <recommendedName>
        <fullName evidence="5">PepSY domain-containing protein</fullName>
    </recommendedName>
</protein>
<proteinExistence type="predicted"/>
<accession>A0A2A2H1B2</accession>
<dbReference type="RefSeq" id="WP_069583804.1">
    <property type="nucleotide sequence ID" value="NZ_LMVM01000040.1"/>
</dbReference>
<keyword evidence="4" id="KW-1185">Reference proteome</keyword>